<gene>
    <name evidence="8" type="ORF">PACLA_8A047000</name>
</gene>
<protein>
    <submittedName>
        <fullName evidence="8">Homeobox Nkx</fullName>
    </submittedName>
</protein>
<dbReference type="GO" id="GO:0000978">
    <property type="term" value="F:RNA polymerase II cis-regulatory region sequence-specific DNA binding"/>
    <property type="evidence" value="ECO:0007669"/>
    <property type="project" value="TreeGrafter"/>
</dbReference>
<keyword evidence="4 5" id="KW-0539">Nucleus</keyword>
<sequence>MFNPNMPITPFSVKNLLGMEYMPASYPSHVNACIPTTIHTFTKNEDTIVSGVHPHSIPEHNFGMYGVDAAQASFLTASHDSEGSGKSLDPDRDQGSVTPSSETSQDSPNKPPVNPVSAVNTQLTANDVANKPKRIRRKPRVLFSQGQVYELERRFKQQRYLSAPEREHLAQALKLTPNQVKIWFQNKRYKVKKQSLESKNRALDPWLGFNEPRRVAVPVLVRDGESCLAARPDAGSYPFNVPNMGNMNTMNMNMNMNMNFPYGYGYPASQNTSAGLSSRW</sequence>
<dbReference type="PANTHER" id="PTHR24340">
    <property type="entry name" value="HOMEOBOX PROTEIN NKX"/>
    <property type="match status" value="1"/>
</dbReference>
<dbReference type="Pfam" id="PF00046">
    <property type="entry name" value="Homeodomain"/>
    <property type="match status" value="1"/>
</dbReference>
<dbReference type="InterPro" id="IPR009057">
    <property type="entry name" value="Homeodomain-like_sf"/>
</dbReference>
<feature type="compositionally biased region" description="Basic and acidic residues" evidence="7">
    <location>
        <begin position="79"/>
        <end position="94"/>
    </location>
</feature>
<keyword evidence="3 5" id="KW-0371">Homeobox</keyword>
<evidence type="ECO:0000256" key="5">
    <source>
        <dbReference type="PROSITE-ProRule" id="PRU00108"/>
    </source>
</evidence>
<feature type="region of interest" description="Disordered" evidence="7">
    <location>
        <begin position="78"/>
        <end position="131"/>
    </location>
</feature>
<feature type="compositionally biased region" description="Polar residues" evidence="7">
    <location>
        <begin position="95"/>
        <end position="108"/>
    </location>
</feature>
<dbReference type="PROSITE" id="PS50071">
    <property type="entry name" value="HOMEOBOX_2"/>
    <property type="match status" value="1"/>
</dbReference>
<proteinExistence type="predicted"/>
<dbReference type="EMBL" id="CACRXK020007493">
    <property type="protein sequence ID" value="CAB4012389.1"/>
    <property type="molecule type" value="Genomic_DNA"/>
</dbReference>
<evidence type="ECO:0000256" key="7">
    <source>
        <dbReference type="SAM" id="MobiDB-lite"/>
    </source>
</evidence>
<dbReference type="GO" id="GO:0005634">
    <property type="term" value="C:nucleus"/>
    <property type="evidence" value="ECO:0007669"/>
    <property type="project" value="UniProtKB-SubCell"/>
</dbReference>
<dbReference type="CDD" id="cd00086">
    <property type="entry name" value="homeodomain"/>
    <property type="match status" value="1"/>
</dbReference>
<dbReference type="AlphaFoldDB" id="A0A7D9EKV6"/>
<evidence type="ECO:0000256" key="3">
    <source>
        <dbReference type="ARBA" id="ARBA00023155"/>
    </source>
</evidence>
<dbReference type="InterPro" id="IPR017970">
    <property type="entry name" value="Homeobox_CS"/>
</dbReference>
<dbReference type="SUPFAM" id="SSF46689">
    <property type="entry name" value="Homeodomain-like"/>
    <property type="match status" value="1"/>
</dbReference>
<comment type="subcellular location">
    <subcellularLocation>
        <location evidence="1 5 6">Nucleus</location>
    </subcellularLocation>
</comment>
<dbReference type="Gene3D" id="1.10.10.60">
    <property type="entry name" value="Homeodomain-like"/>
    <property type="match status" value="1"/>
</dbReference>
<feature type="compositionally biased region" description="Polar residues" evidence="7">
    <location>
        <begin position="117"/>
        <end position="127"/>
    </location>
</feature>
<name>A0A7D9EKV6_PARCT</name>
<feature type="DNA-binding region" description="Homeobox" evidence="5">
    <location>
        <begin position="136"/>
        <end position="195"/>
    </location>
</feature>
<evidence type="ECO:0000313" key="9">
    <source>
        <dbReference type="Proteomes" id="UP001152795"/>
    </source>
</evidence>
<keyword evidence="2 5" id="KW-0238">DNA-binding</keyword>
<evidence type="ECO:0000313" key="8">
    <source>
        <dbReference type="EMBL" id="CAB4012389.1"/>
    </source>
</evidence>
<dbReference type="PROSITE" id="PS00027">
    <property type="entry name" value="HOMEOBOX_1"/>
    <property type="match status" value="1"/>
</dbReference>
<accession>A0A7D9EKV6</accession>
<comment type="caution">
    <text evidence="8">The sequence shown here is derived from an EMBL/GenBank/DDBJ whole genome shotgun (WGS) entry which is preliminary data.</text>
</comment>
<dbReference type="InterPro" id="IPR050394">
    <property type="entry name" value="Homeobox_NK-like"/>
</dbReference>
<dbReference type="InterPro" id="IPR001356">
    <property type="entry name" value="HD"/>
</dbReference>
<organism evidence="8 9">
    <name type="scientific">Paramuricea clavata</name>
    <name type="common">Red gorgonian</name>
    <name type="synonym">Violescent sea-whip</name>
    <dbReference type="NCBI Taxonomy" id="317549"/>
    <lineage>
        <taxon>Eukaryota</taxon>
        <taxon>Metazoa</taxon>
        <taxon>Cnidaria</taxon>
        <taxon>Anthozoa</taxon>
        <taxon>Octocorallia</taxon>
        <taxon>Malacalcyonacea</taxon>
        <taxon>Plexauridae</taxon>
        <taxon>Paramuricea</taxon>
    </lineage>
</organism>
<dbReference type="GO" id="GO:0000981">
    <property type="term" value="F:DNA-binding transcription factor activity, RNA polymerase II-specific"/>
    <property type="evidence" value="ECO:0007669"/>
    <property type="project" value="InterPro"/>
</dbReference>
<dbReference type="OrthoDB" id="6159439at2759"/>
<dbReference type="Proteomes" id="UP001152795">
    <property type="component" value="Unassembled WGS sequence"/>
</dbReference>
<dbReference type="SMART" id="SM00389">
    <property type="entry name" value="HOX"/>
    <property type="match status" value="1"/>
</dbReference>
<evidence type="ECO:0000256" key="1">
    <source>
        <dbReference type="ARBA" id="ARBA00004123"/>
    </source>
</evidence>
<evidence type="ECO:0000256" key="6">
    <source>
        <dbReference type="RuleBase" id="RU000682"/>
    </source>
</evidence>
<evidence type="ECO:0000256" key="4">
    <source>
        <dbReference type="ARBA" id="ARBA00023242"/>
    </source>
</evidence>
<evidence type="ECO:0000256" key="2">
    <source>
        <dbReference type="ARBA" id="ARBA00023125"/>
    </source>
</evidence>
<keyword evidence="9" id="KW-1185">Reference proteome</keyword>
<reference evidence="8" key="1">
    <citation type="submission" date="2020-04" db="EMBL/GenBank/DDBJ databases">
        <authorList>
            <person name="Alioto T."/>
            <person name="Alioto T."/>
            <person name="Gomez Garrido J."/>
        </authorList>
    </citation>
    <scope>NUCLEOTIDE SEQUENCE</scope>
    <source>
        <strain evidence="8">A484AB</strain>
    </source>
</reference>
<dbReference type="PRINTS" id="PR00024">
    <property type="entry name" value="HOMEOBOX"/>
</dbReference>
<dbReference type="InterPro" id="IPR020479">
    <property type="entry name" value="HD_metazoa"/>
</dbReference>
<dbReference type="GO" id="GO:0030154">
    <property type="term" value="P:cell differentiation"/>
    <property type="evidence" value="ECO:0007669"/>
    <property type="project" value="TreeGrafter"/>
</dbReference>